<dbReference type="Gene3D" id="3.40.980.10">
    <property type="entry name" value="MoaB/Mog-like domain"/>
    <property type="match status" value="1"/>
</dbReference>
<dbReference type="InterPro" id="IPR036425">
    <property type="entry name" value="MoaB/Mog-like_dom_sf"/>
</dbReference>
<dbReference type="InterPro" id="IPR005111">
    <property type="entry name" value="MoeA_C_domain_IV"/>
</dbReference>
<evidence type="ECO:0000256" key="6">
    <source>
        <dbReference type="ARBA" id="ARBA00022505"/>
    </source>
</evidence>
<dbReference type="GO" id="GO:0005829">
    <property type="term" value="C:cytosol"/>
    <property type="evidence" value="ECO:0007669"/>
    <property type="project" value="TreeGrafter"/>
</dbReference>
<keyword evidence="9" id="KW-0479">Metal-binding</keyword>
<dbReference type="InterPro" id="IPR038987">
    <property type="entry name" value="MoeA-like"/>
</dbReference>
<keyword evidence="16" id="KW-1185">Reference proteome</keyword>
<feature type="domain" description="MoaB/Mog" evidence="14">
    <location>
        <begin position="646"/>
        <end position="787"/>
    </location>
</feature>
<dbReference type="SMART" id="SM00852">
    <property type="entry name" value="MoCF_biosynth"/>
    <property type="match status" value="1"/>
</dbReference>
<comment type="caution">
    <text evidence="15">The sequence shown here is derived from an EMBL/GenBank/DDBJ whole genome shotgun (WGS) entry which is preliminary data.</text>
</comment>
<dbReference type="InterPro" id="IPR005110">
    <property type="entry name" value="MoeA_linker/N"/>
</dbReference>
<dbReference type="Pfam" id="PF03453">
    <property type="entry name" value="MoeA_N"/>
    <property type="match status" value="1"/>
</dbReference>
<keyword evidence="11" id="KW-0501">Molybdenum cofactor biosynthesis</keyword>
<dbReference type="PANTHER" id="PTHR10192">
    <property type="entry name" value="MOLYBDOPTERIN BIOSYNTHESIS PROTEIN"/>
    <property type="match status" value="1"/>
</dbReference>
<dbReference type="EMBL" id="RBXT01000001">
    <property type="protein sequence ID" value="RKT78782.1"/>
    <property type="molecule type" value="Genomic_DNA"/>
</dbReference>
<evidence type="ECO:0000256" key="12">
    <source>
        <dbReference type="ARBA" id="ARBA00047317"/>
    </source>
</evidence>
<dbReference type="Proteomes" id="UP000278440">
    <property type="component" value="Unassembled WGS sequence"/>
</dbReference>
<evidence type="ECO:0000256" key="10">
    <source>
        <dbReference type="ARBA" id="ARBA00022842"/>
    </source>
</evidence>
<dbReference type="FunFam" id="2.170.190.11:FF:000001">
    <property type="entry name" value="Molybdopterin molybdenumtransferase"/>
    <property type="match status" value="1"/>
</dbReference>
<dbReference type="NCBIfam" id="NF045515">
    <property type="entry name" value="Glp_gephyrin"/>
    <property type="match status" value="1"/>
</dbReference>
<dbReference type="GO" id="GO:0006777">
    <property type="term" value="P:Mo-molybdopterin cofactor biosynthetic process"/>
    <property type="evidence" value="ECO:0007669"/>
    <property type="project" value="UniProtKB-KW"/>
</dbReference>
<dbReference type="GO" id="GO:0070569">
    <property type="term" value="F:uridylyltransferase activity"/>
    <property type="evidence" value="ECO:0007669"/>
    <property type="project" value="InterPro"/>
</dbReference>
<dbReference type="Gene3D" id="2.170.190.11">
    <property type="entry name" value="Molybdopterin biosynthesis moea protein, domain 3"/>
    <property type="match status" value="1"/>
</dbReference>
<dbReference type="InterPro" id="IPR029044">
    <property type="entry name" value="Nucleotide-diphossugar_trans"/>
</dbReference>
<comment type="pathway">
    <text evidence="3">Cofactor biosynthesis; molybdopterin biosynthesis.</text>
</comment>
<evidence type="ECO:0000256" key="7">
    <source>
        <dbReference type="ARBA" id="ARBA00022679"/>
    </source>
</evidence>
<evidence type="ECO:0000256" key="3">
    <source>
        <dbReference type="ARBA" id="ARBA00005046"/>
    </source>
</evidence>
<evidence type="ECO:0000256" key="11">
    <source>
        <dbReference type="ARBA" id="ARBA00023150"/>
    </source>
</evidence>
<evidence type="ECO:0000256" key="1">
    <source>
        <dbReference type="ARBA" id="ARBA00001946"/>
    </source>
</evidence>
<keyword evidence="10" id="KW-0460">Magnesium</keyword>
<evidence type="ECO:0000313" key="16">
    <source>
        <dbReference type="Proteomes" id="UP000278440"/>
    </source>
</evidence>
<dbReference type="InterPro" id="IPR002618">
    <property type="entry name" value="UDPGP_fam"/>
</dbReference>
<dbReference type="Pfam" id="PF00994">
    <property type="entry name" value="MoCF_biosynth"/>
    <property type="match status" value="1"/>
</dbReference>
<organism evidence="15 16">
    <name type="scientific">Terracoccus luteus</name>
    <dbReference type="NCBI Taxonomy" id="53356"/>
    <lineage>
        <taxon>Bacteria</taxon>
        <taxon>Bacillati</taxon>
        <taxon>Actinomycetota</taxon>
        <taxon>Actinomycetes</taxon>
        <taxon>Micrococcales</taxon>
        <taxon>Intrasporangiaceae</taxon>
        <taxon>Terracoccus</taxon>
    </lineage>
</organism>
<dbReference type="Gene3D" id="2.160.10.10">
    <property type="entry name" value="Hexapeptide repeat proteins"/>
    <property type="match status" value="1"/>
</dbReference>
<dbReference type="Pfam" id="PF01704">
    <property type="entry name" value="UDPGP"/>
    <property type="match status" value="1"/>
</dbReference>
<dbReference type="EC" id="2.10.1.1" evidence="5"/>
<dbReference type="Pfam" id="PF03454">
    <property type="entry name" value="MoeA_C"/>
    <property type="match status" value="1"/>
</dbReference>
<dbReference type="PANTHER" id="PTHR10192:SF5">
    <property type="entry name" value="GEPHYRIN"/>
    <property type="match status" value="1"/>
</dbReference>
<evidence type="ECO:0000256" key="8">
    <source>
        <dbReference type="ARBA" id="ARBA00022695"/>
    </source>
</evidence>
<evidence type="ECO:0000256" key="2">
    <source>
        <dbReference type="ARBA" id="ARBA00002901"/>
    </source>
</evidence>
<dbReference type="UniPathway" id="UPA00344"/>
<proteinExistence type="inferred from homology"/>
<protein>
    <recommendedName>
        <fullName evidence="13">Molybdopterin molybdenumtransferase 2</fullName>
        <ecNumber evidence="5">2.10.1.1</ecNumber>
    </recommendedName>
</protein>
<dbReference type="Gene3D" id="2.40.340.10">
    <property type="entry name" value="MoeA, C-terminal, domain IV"/>
    <property type="match status" value="1"/>
</dbReference>
<gene>
    <name evidence="15" type="ORF">DFJ68_2232</name>
</gene>
<reference evidence="15 16" key="1">
    <citation type="submission" date="2018-10" db="EMBL/GenBank/DDBJ databases">
        <title>Sequencing the genomes of 1000 actinobacteria strains.</title>
        <authorList>
            <person name="Klenk H.-P."/>
        </authorList>
    </citation>
    <scope>NUCLEOTIDE SEQUENCE [LARGE SCALE GENOMIC DNA]</scope>
    <source>
        <strain evidence="15 16">DSM 44267</strain>
    </source>
</reference>
<dbReference type="Gene3D" id="3.90.105.10">
    <property type="entry name" value="Molybdopterin biosynthesis moea protein, domain 2"/>
    <property type="match status" value="1"/>
</dbReference>
<evidence type="ECO:0000259" key="14">
    <source>
        <dbReference type="SMART" id="SM00852"/>
    </source>
</evidence>
<dbReference type="SUPFAM" id="SSF53218">
    <property type="entry name" value="Molybdenum cofactor biosynthesis proteins"/>
    <property type="match status" value="1"/>
</dbReference>
<accession>A0A495XXX2</accession>
<dbReference type="CDD" id="cd00887">
    <property type="entry name" value="MoeA"/>
    <property type="match status" value="1"/>
</dbReference>
<evidence type="ECO:0000313" key="15">
    <source>
        <dbReference type="EMBL" id="RKT78782.1"/>
    </source>
</evidence>
<evidence type="ECO:0000256" key="9">
    <source>
        <dbReference type="ARBA" id="ARBA00022723"/>
    </source>
</evidence>
<comment type="catalytic activity">
    <reaction evidence="12">
        <text>adenylyl-molybdopterin + molybdate = Mo-molybdopterin + AMP + H(+)</text>
        <dbReference type="Rhea" id="RHEA:35047"/>
        <dbReference type="ChEBI" id="CHEBI:15378"/>
        <dbReference type="ChEBI" id="CHEBI:36264"/>
        <dbReference type="ChEBI" id="CHEBI:62727"/>
        <dbReference type="ChEBI" id="CHEBI:71302"/>
        <dbReference type="ChEBI" id="CHEBI:456215"/>
        <dbReference type="EC" id="2.10.1.1"/>
    </reaction>
</comment>
<evidence type="ECO:0000256" key="4">
    <source>
        <dbReference type="ARBA" id="ARBA00010763"/>
    </source>
</evidence>
<comment type="similarity">
    <text evidence="4">Belongs to the MoeA family.</text>
</comment>
<comment type="cofactor">
    <cofactor evidence="1">
        <name>Mg(2+)</name>
        <dbReference type="ChEBI" id="CHEBI:18420"/>
    </cofactor>
</comment>
<evidence type="ECO:0000256" key="13">
    <source>
        <dbReference type="ARBA" id="ARBA00072150"/>
    </source>
</evidence>
<dbReference type="SUPFAM" id="SSF63882">
    <property type="entry name" value="MoeA N-terminal region -like"/>
    <property type="match status" value="1"/>
</dbReference>
<dbReference type="Gene3D" id="3.90.550.10">
    <property type="entry name" value="Spore Coat Polysaccharide Biosynthesis Protein SpsA, Chain A"/>
    <property type="match status" value="1"/>
</dbReference>
<dbReference type="GO" id="GO:0046872">
    <property type="term" value="F:metal ion binding"/>
    <property type="evidence" value="ECO:0007669"/>
    <property type="project" value="UniProtKB-KW"/>
</dbReference>
<dbReference type="SUPFAM" id="SSF53448">
    <property type="entry name" value="Nucleotide-diphospho-sugar transferases"/>
    <property type="match status" value="1"/>
</dbReference>
<dbReference type="OrthoDB" id="9804758at2"/>
<dbReference type="NCBIfam" id="TIGR00177">
    <property type="entry name" value="molyb_syn"/>
    <property type="match status" value="1"/>
</dbReference>
<dbReference type="SUPFAM" id="SSF63867">
    <property type="entry name" value="MoeA C-terminal domain-like"/>
    <property type="match status" value="1"/>
</dbReference>
<dbReference type="InterPro" id="IPR036688">
    <property type="entry name" value="MoeA_C_domain_IV_sf"/>
</dbReference>
<dbReference type="AlphaFoldDB" id="A0A495XXX2"/>
<keyword evidence="7 15" id="KW-0808">Transferase</keyword>
<sequence length="876" mass="93987">MTHRGLAEAVDRMRRRGLGPEAITVFEHYFHELEHGAEGTIPEATIEPLGEVRALGEAPVNAEEARRALSQTAVIKLNGGLGTGMGMTGAKSALEVKDGLTFLDIIALQVLSLREQYDVELPLVLMNSFRTSDESLKILGKYPDLPVDGLPLEFIQNAEPKLRPGALTPVDWPADPELEWCPPGHGDVYVSLVTSGVLDSLLAKGIRFAFLSNSDNLGATCDPDVAAWMVEHDLPFVAEVCRRTKSDRKGGHLAVRKSDGRLILRDTAMVEEGEERYFRDIERHSTFNANNIWINLEVLRERMTSHGGVLGLPIIVNHKSVDPADPDSPEVIQVESAMGTAIEVFEGSEAILVPRTRFRPVKTTNDLLVLRSDYFSFDDSYHVVAARPGPEPYVDLDSAYRFVPGFENRFRHGVPSMAECTSLRVIGDPVFGKDVRCVGDVLIDGLARIQDGAVIGERPRPPRHRDIRSVDQHLRAILGALQPAPTVSLPLTEAMGLVVARDVRSRLDLPGFDNSSMDGYAVQADSLSGVGERPVRLRLVGEVAAGGDGKALRVGPGEAVRIMTGAELPEGADAVIAVEDTDGAAAGQVECRAKVRRGQYVRPRGEDVRQGSLVVPAGDVIGPRSIAVLAACGHAEVQVHQRPHVVVLSTGAELVSPGEPLGRGQIHDSNSSMLWAEAINVGATAEIRTAVGDTEAELLAALDAVVGEADVVITSGGVSMGAYDVVKSALSSEGVDFVKVAMQPGKPQGFGFLTGPGGRRVPLFALPGNPVSSFVSFEVFVRPALRRLMRLQPEKRRLRRAALTSGVTSPDGRRQFGRAVVTRSPDGPLIAAPVAGQGSHFVGDLAKANALFVVPDDVTQLDSGDVVDVVLLDFEV</sequence>
<name>A0A495XXX2_9MICO</name>
<dbReference type="GO" id="GO:0061599">
    <property type="term" value="F:molybdopterin molybdotransferase activity"/>
    <property type="evidence" value="ECO:0007669"/>
    <property type="project" value="UniProtKB-EC"/>
</dbReference>
<keyword evidence="8 15" id="KW-0548">Nucleotidyltransferase</keyword>
<dbReference type="FunFam" id="3.40.980.10:FF:000004">
    <property type="entry name" value="Molybdopterin molybdenumtransferase"/>
    <property type="match status" value="1"/>
</dbReference>
<comment type="function">
    <text evidence="2">Catalyzes the insertion of molybdate into adenylated molybdopterin with the concomitant release of AMP.</text>
</comment>
<evidence type="ECO:0000256" key="5">
    <source>
        <dbReference type="ARBA" id="ARBA00013269"/>
    </source>
</evidence>
<dbReference type="InterPro" id="IPR036135">
    <property type="entry name" value="MoeA_linker/N_sf"/>
</dbReference>
<keyword evidence="6" id="KW-0500">Molybdenum</keyword>
<dbReference type="InterPro" id="IPR001453">
    <property type="entry name" value="MoaB/Mog_dom"/>
</dbReference>